<evidence type="ECO:0000256" key="7">
    <source>
        <dbReference type="ARBA" id="ARBA00023136"/>
    </source>
</evidence>
<keyword evidence="6 10" id="KW-1133">Transmembrane helix</keyword>
<dbReference type="Proteomes" id="UP001153148">
    <property type="component" value="Unassembled WGS sequence"/>
</dbReference>
<keyword evidence="4" id="KW-0256">Endoplasmic reticulum</keyword>
<accession>A0ABN7PKV8</accession>
<dbReference type="InterPro" id="IPR001107">
    <property type="entry name" value="Band_7"/>
</dbReference>
<evidence type="ECO:0000313" key="12">
    <source>
        <dbReference type="EMBL" id="CAG2066118.1"/>
    </source>
</evidence>
<evidence type="ECO:0000256" key="8">
    <source>
        <dbReference type="ARBA" id="ARBA00023180"/>
    </source>
</evidence>
<comment type="subcellular location">
    <subcellularLocation>
        <location evidence="1">Endoplasmic reticulum membrane</location>
        <topology evidence="1">Single-pass type II membrane protein</topology>
    </subcellularLocation>
</comment>
<keyword evidence="8" id="KW-0325">Glycoprotein</keyword>
<dbReference type="EMBL" id="CAJPIN010050605">
    <property type="protein sequence ID" value="CAG2066118.1"/>
    <property type="molecule type" value="Genomic_DNA"/>
</dbReference>
<gene>
    <name evidence="12" type="ORF">TPAB3V08_LOCUS13061</name>
</gene>
<keyword evidence="3 10" id="KW-0812">Transmembrane</keyword>
<organism evidence="12 13">
    <name type="scientific">Timema podura</name>
    <name type="common">Walking stick</name>
    <dbReference type="NCBI Taxonomy" id="61482"/>
    <lineage>
        <taxon>Eukaryota</taxon>
        <taxon>Metazoa</taxon>
        <taxon>Ecdysozoa</taxon>
        <taxon>Arthropoda</taxon>
        <taxon>Hexapoda</taxon>
        <taxon>Insecta</taxon>
        <taxon>Pterygota</taxon>
        <taxon>Neoptera</taxon>
        <taxon>Polyneoptera</taxon>
        <taxon>Phasmatodea</taxon>
        <taxon>Timematodea</taxon>
        <taxon>Timematoidea</taxon>
        <taxon>Timematidae</taxon>
        <taxon>Timema</taxon>
    </lineage>
</organism>
<keyword evidence="5" id="KW-0735">Signal-anchor</keyword>
<dbReference type="PANTHER" id="PTHR15351">
    <property type="entry name" value="ERLIN (ER LIPID RAFT ASSOCIATED PROTEIN) HOMOLOG"/>
    <property type="match status" value="1"/>
</dbReference>
<dbReference type="Pfam" id="PF01145">
    <property type="entry name" value="Band_7"/>
    <property type="match status" value="1"/>
</dbReference>
<evidence type="ECO:0000256" key="4">
    <source>
        <dbReference type="ARBA" id="ARBA00022824"/>
    </source>
</evidence>
<evidence type="ECO:0000256" key="3">
    <source>
        <dbReference type="ARBA" id="ARBA00022692"/>
    </source>
</evidence>
<name>A0ABN7PKV8_TIMPD</name>
<proteinExistence type="inferred from homology"/>
<evidence type="ECO:0000256" key="5">
    <source>
        <dbReference type="ARBA" id="ARBA00022968"/>
    </source>
</evidence>
<protein>
    <recommendedName>
        <fullName evidence="11">Band 7 domain-containing protein</fullName>
    </recommendedName>
</protein>
<feature type="non-terminal residue" evidence="12">
    <location>
        <position position="181"/>
    </location>
</feature>
<feature type="transmembrane region" description="Helical" evidence="10">
    <location>
        <begin position="21"/>
        <end position="40"/>
    </location>
</feature>
<reference evidence="12" key="1">
    <citation type="submission" date="2021-03" db="EMBL/GenBank/DDBJ databases">
        <authorList>
            <person name="Tran Van P."/>
        </authorList>
    </citation>
    <scope>NUCLEOTIDE SEQUENCE</scope>
</reference>
<comment type="caution">
    <text evidence="12">The sequence shown here is derived from an EMBL/GenBank/DDBJ whole genome shotgun (WGS) entry which is preliminary data.</text>
</comment>
<feature type="domain" description="Band 7" evidence="11">
    <location>
        <begin position="42"/>
        <end position="89"/>
    </location>
</feature>
<keyword evidence="7 10" id="KW-0472">Membrane</keyword>
<evidence type="ECO:0000256" key="1">
    <source>
        <dbReference type="ARBA" id="ARBA00004648"/>
    </source>
</evidence>
<evidence type="ECO:0000313" key="13">
    <source>
        <dbReference type="Proteomes" id="UP001153148"/>
    </source>
</evidence>
<sequence length="181" mass="19552">MSCKSALQVHIQQAVIKMAEIVSISAGLVILLGIVLNFSLHKLEEGHVGVYYRGGALLSNTSQPGFHMMVPFITTYRAVQARGHSARFGTMWAKTLGSSNTSFGGCRSSPGNPVRRLSRGHLGVRQAIESVLGVKDSVKQLRRTTINTCWRNENAIPGLSGEEVQTISSESPVAERSCGEQ</sequence>
<comment type="similarity">
    <text evidence="2">Belongs to the band 7/mec-2 family.</text>
</comment>
<evidence type="ECO:0000259" key="11">
    <source>
        <dbReference type="Pfam" id="PF01145"/>
    </source>
</evidence>
<evidence type="ECO:0000256" key="6">
    <source>
        <dbReference type="ARBA" id="ARBA00022989"/>
    </source>
</evidence>
<keyword evidence="13" id="KW-1185">Reference proteome</keyword>
<feature type="region of interest" description="Disordered" evidence="9">
    <location>
        <begin position="162"/>
        <end position="181"/>
    </location>
</feature>
<evidence type="ECO:0000256" key="2">
    <source>
        <dbReference type="ARBA" id="ARBA00008164"/>
    </source>
</evidence>
<evidence type="ECO:0000256" key="10">
    <source>
        <dbReference type="SAM" id="Phobius"/>
    </source>
</evidence>
<dbReference type="PANTHER" id="PTHR15351:SF3">
    <property type="entry name" value="ERLIN"/>
    <property type="match status" value="1"/>
</dbReference>
<evidence type="ECO:0000256" key="9">
    <source>
        <dbReference type="SAM" id="MobiDB-lite"/>
    </source>
</evidence>
<dbReference type="InterPro" id="IPR033294">
    <property type="entry name" value="Erlin1/2"/>
</dbReference>